<protein>
    <recommendedName>
        <fullName evidence="4">7TM GPCR serpentine receptor class x (Srx) domain-containing protein</fullName>
    </recommendedName>
</protein>
<dbReference type="EMBL" id="JAVFWL010000004">
    <property type="protein sequence ID" value="KAK6751032.1"/>
    <property type="molecule type" value="Genomic_DNA"/>
</dbReference>
<evidence type="ECO:0000256" key="1">
    <source>
        <dbReference type="SAM" id="Phobius"/>
    </source>
</evidence>
<feature type="transmembrane region" description="Helical" evidence="1">
    <location>
        <begin position="127"/>
        <end position="149"/>
    </location>
</feature>
<name>A0ABR1DKX1_NECAM</name>
<feature type="transmembrane region" description="Helical" evidence="1">
    <location>
        <begin position="52"/>
        <end position="78"/>
    </location>
</feature>
<accession>A0ABR1DKX1</accession>
<dbReference type="Proteomes" id="UP001303046">
    <property type="component" value="Unassembled WGS sequence"/>
</dbReference>
<sequence length="262" mass="30126">MTIAVRRDETCVCRNSLRVLFRHFIYEGTGFGRVLDDNTFLQYLENFRNVTVILLLMLTFSGQFSASLNFIAAVMDFMNMDQMRVRNVLLIQRYTESMFFVANLATCIERSVAVLAVSSYEKYISRFISVSIVIAVVFTSSGAATFLIVFMDMYQDSTLKLVYYISYSLLYFLIALSVRVYRSCFRRETEVISLQDKYLLTAFSASTLLFFIIVSCGCVIKGEQLWIIRMVINIFINCGTLGMGRKTLRSGKHIQDFYFVIG</sequence>
<evidence type="ECO:0008006" key="4">
    <source>
        <dbReference type="Google" id="ProtNLM"/>
    </source>
</evidence>
<feature type="transmembrane region" description="Helical" evidence="1">
    <location>
        <begin position="198"/>
        <end position="220"/>
    </location>
</feature>
<keyword evidence="3" id="KW-1185">Reference proteome</keyword>
<feature type="transmembrane region" description="Helical" evidence="1">
    <location>
        <begin position="226"/>
        <end position="244"/>
    </location>
</feature>
<reference evidence="2 3" key="1">
    <citation type="submission" date="2023-08" db="EMBL/GenBank/DDBJ databases">
        <title>A Necator americanus chromosomal reference genome.</title>
        <authorList>
            <person name="Ilik V."/>
            <person name="Petrzelkova K.J."/>
            <person name="Pardy F."/>
            <person name="Fuh T."/>
            <person name="Niatou-Singa F.S."/>
            <person name="Gouil Q."/>
            <person name="Baker L."/>
            <person name="Ritchie M.E."/>
            <person name="Jex A.R."/>
            <person name="Gazzola D."/>
            <person name="Li H."/>
            <person name="Toshio Fujiwara R."/>
            <person name="Zhan B."/>
            <person name="Aroian R.V."/>
            <person name="Pafco B."/>
            <person name="Schwarz E.M."/>
        </authorList>
    </citation>
    <scope>NUCLEOTIDE SEQUENCE [LARGE SCALE GENOMIC DNA]</scope>
    <source>
        <strain evidence="2 3">Aroian</strain>
        <tissue evidence="2">Whole animal</tissue>
    </source>
</reference>
<proteinExistence type="predicted"/>
<evidence type="ECO:0000313" key="2">
    <source>
        <dbReference type="EMBL" id="KAK6751032.1"/>
    </source>
</evidence>
<evidence type="ECO:0000313" key="3">
    <source>
        <dbReference type="Proteomes" id="UP001303046"/>
    </source>
</evidence>
<keyword evidence="1" id="KW-0812">Transmembrane</keyword>
<feature type="transmembrane region" description="Helical" evidence="1">
    <location>
        <begin position="161"/>
        <end position="178"/>
    </location>
</feature>
<gene>
    <name evidence="2" type="primary">Necator_chrIV.g16088</name>
    <name evidence="2" type="ORF">RB195_002792</name>
</gene>
<keyword evidence="1" id="KW-0472">Membrane</keyword>
<keyword evidence="1" id="KW-1133">Transmembrane helix</keyword>
<organism evidence="2 3">
    <name type="scientific">Necator americanus</name>
    <name type="common">Human hookworm</name>
    <dbReference type="NCBI Taxonomy" id="51031"/>
    <lineage>
        <taxon>Eukaryota</taxon>
        <taxon>Metazoa</taxon>
        <taxon>Ecdysozoa</taxon>
        <taxon>Nematoda</taxon>
        <taxon>Chromadorea</taxon>
        <taxon>Rhabditida</taxon>
        <taxon>Rhabditina</taxon>
        <taxon>Rhabditomorpha</taxon>
        <taxon>Strongyloidea</taxon>
        <taxon>Ancylostomatidae</taxon>
        <taxon>Bunostominae</taxon>
        <taxon>Necator</taxon>
    </lineage>
</organism>
<comment type="caution">
    <text evidence="2">The sequence shown here is derived from an EMBL/GenBank/DDBJ whole genome shotgun (WGS) entry which is preliminary data.</text>
</comment>